<dbReference type="GO" id="GO:0005634">
    <property type="term" value="C:nucleus"/>
    <property type="evidence" value="ECO:0007669"/>
    <property type="project" value="UniProtKB-SubCell"/>
</dbReference>
<dbReference type="AlphaFoldDB" id="A0A2K2DUP6"/>
<reference evidence="8" key="3">
    <citation type="submission" date="2018-08" db="UniProtKB">
        <authorList>
            <consortium name="EnsemblPlants"/>
        </authorList>
    </citation>
    <scope>IDENTIFICATION</scope>
    <source>
        <strain evidence="8">cv. Bd21</strain>
    </source>
</reference>
<evidence type="ECO:0000313" key="7">
    <source>
        <dbReference type="EMBL" id="PNT78002.1"/>
    </source>
</evidence>
<organism evidence="7">
    <name type="scientific">Brachypodium distachyon</name>
    <name type="common">Purple false brome</name>
    <name type="synonym">Trachynia distachya</name>
    <dbReference type="NCBI Taxonomy" id="15368"/>
    <lineage>
        <taxon>Eukaryota</taxon>
        <taxon>Viridiplantae</taxon>
        <taxon>Streptophyta</taxon>
        <taxon>Embryophyta</taxon>
        <taxon>Tracheophyta</taxon>
        <taxon>Spermatophyta</taxon>
        <taxon>Magnoliopsida</taxon>
        <taxon>Liliopsida</taxon>
        <taxon>Poales</taxon>
        <taxon>Poaceae</taxon>
        <taxon>BOP clade</taxon>
        <taxon>Pooideae</taxon>
        <taxon>Stipodae</taxon>
        <taxon>Brachypodieae</taxon>
        <taxon>Brachypodium</taxon>
    </lineage>
</organism>
<dbReference type="FunCoup" id="A0A2K2DUP6">
    <property type="interactions" value="456"/>
</dbReference>
<reference evidence="7" key="2">
    <citation type="submission" date="2017-06" db="EMBL/GenBank/DDBJ databases">
        <title>WGS assembly of Brachypodium distachyon.</title>
        <authorList>
            <consortium name="The International Brachypodium Initiative"/>
            <person name="Lucas S."/>
            <person name="Harmon-Smith M."/>
            <person name="Lail K."/>
            <person name="Tice H."/>
            <person name="Grimwood J."/>
            <person name="Bruce D."/>
            <person name="Barry K."/>
            <person name="Shu S."/>
            <person name="Lindquist E."/>
            <person name="Wang M."/>
            <person name="Pitluck S."/>
            <person name="Vogel J.P."/>
            <person name="Garvin D.F."/>
            <person name="Mockler T.C."/>
            <person name="Schmutz J."/>
            <person name="Rokhsar D."/>
            <person name="Bevan M.W."/>
        </authorList>
    </citation>
    <scope>NUCLEOTIDE SEQUENCE</scope>
    <source>
        <strain evidence="7">Bd21</strain>
    </source>
</reference>
<protein>
    <submittedName>
        <fullName evidence="7 8">Uncharacterized protein</fullName>
    </submittedName>
</protein>
<dbReference type="GO" id="GO:0003677">
    <property type="term" value="F:DNA binding"/>
    <property type="evidence" value="ECO:0007669"/>
    <property type="project" value="UniProtKB-KW"/>
</dbReference>
<evidence type="ECO:0000256" key="2">
    <source>
        <dbReference type="ARBA" id="ARBA00023015"/>
    </source>
</evidence>
<feature type="compositionally biased region" description="Basic residues" evidence="6">
    <location>
        <begin position="164"/>
        <end position="175"/>
    </location>
</feature>
<dbReference type="Gene3D" id="2.40.330.10">
    <property type="entry name" value="DNA-binding pseudobarrel domain"/>
    <property type="match status" value="1"/>
</dbReference>
<evidence type="ECO:0000256" key="1">
    <source>
        <dbReference type="ARBA" id="ARBA00004123"/>
    </source>
</evidence>
<evidence type="ECO:0000256" key="3">
    <source>
        <dbReference type="ARBA" id="ARBA00023125"/>
    </source>
</evidence>
<keyword evidence="4" id="KW-0804">Transcription</keyword>
<reference evidence="7 8" key="1">
    <citation type="journal article" date="2010" name="Nature">
        <title>Genome sequencing and analysis of the model grass Brachypodium distachyon.</title>
        <authorList>
            <consortium name="International Brachypodium Initiative"/>
        </authorList>
    </citation>
    <scope>NUCLEOTIDE SEQUENCE [LARGE SCALE GENOMIC DNA]</scope>
    <source>
        <strain evidence="7 8">Bd21</strain>
    </source>
</reference>
<keyword evidence="2" id="KW-0805">Transcription regulation</keyword>
<keyword evidence="3" id="KW-0238">DNA-binding</keyword>
<keyword evidence="5" id="KW-0539">Nucleus</keyword>
<proteinExistence type="predicted"/>
<dbReference type="PANTHER" id="PTHR34397">
    <property type="entry name" value="OS05G0237600 PROTEIN"/>
    <property type="match status" value="1"/>
</dbReference>
<dbReference type="PANTHER" id="PTHR34397:SF30">
    <property type="entry name" value="TF-B3 DOMAIN-CONTAINING PROTEIN"/>
    <property type="match status" value="1"/>
</dbReference>
<evidence type="ECO:0000256" key="5">
    <source>
        <dbReference type="ARBA" id="ARBA00023242"/>
    </source>
</evidence>
<dbReference type="InterPro" id="IPR015300">
    <property type="entry name" value="DNA-bd_pseudobarrel_sf"/>
</dbReference>
<evidence type="ECO:0000313" key="9">
    <source>
        <dbReference type="Proteomes" id="UP000008810"/>
    </source>
</evidence>
<sequence length="255" mass="28521">MDKARDRKTKRPLELTVYDPAAAAEAVQRANAAILSGTALVPYVASSSSSEPINAIPLAAFAPQDRAEPWWLREKLFPHHNLRFDLPVHFIAEKAVTLTDLDSHQNRFRLPSDAVIRNLRPLLSPLELAAANLQHDDHVPRPRPPKKQLVLEAPGDQDQEAPQGKKKKRKGKKHGGLPVLVVDSNRGIRELQMSRWESSRGIIIKGEGYMSFLANSSFKVDDVVEIWAFKERVFRLFGSNVCADGPLYLLITKKG</sequence>
<dbReference type="InParanoid" id="A0A2K2DUP6"/>
<gene>
    <name evidence="7" type="ORF">BRADI_1g71850v3</name>
</gene>
<feature type="region of interest" description="Disordered" evidence="6">
    <location>
        <begin position="134"/>
        <end position="176"/>
    </location>
</feature>
<dbReference type="OrthoDB" id="680331at2759"/>
<evidence type="ECO:0000256" key="6">
    <source>
        <dbReference type="SAM" id="MobiDB-lite"/>
    </source>
</evidence>
<dbReference type="Gramene" id="PNT78002">
    <property type="protein sequence ID" value="PNT78002"/>
    <property type="gene ID" value="BRADI_1g71850v3"/>
</dbReference>
<name>A0A2K2DUP6_BRADI</name>
<dbReference type="EnsemblPlants" id="PNT78002">
    <property type="protein sequence ID" value="PNT78002"/>
    <property type="gene ID" value="BRADI_1g71850v3"/>
</dbReference>
<dbReference type="Proteomes" id="UP000008810">
    <property type="component" value="Chromosome 1"/>
</dbReference>
<evidence type="ECO:0000313" key="8">
    <source>
        <dbReference type="EnsemblPlants" id="PNT78002"/>
    </source>
</evidence>
<dbReference type="EMBL" id="CM000880">
    <property type="protein sequence ID" value="PNT78002.1"/>
    <property type="molecule type" value="Genomic_DNA"/>
</dbReference>
<comment type="subcellular location">
    <subcellularLocation>
        <location evidence="1">Nucleus</location>
    </subcellularLocation>
</comment>
<keyword evidence="9" id="KW-1185">Reference proteome</keyword>
<evidence type="ECO:0000256" key="4">
    <source>
        <dbReference type="ARBA" id="ARBA00023163"/>
    </source>
</evidence>
<accession>A0A2K2DUP6</accession>